<evidence type="ECO:0000313" key="3">
    <source>
        <dbReference type="EMBL" id="UTY38748.1"/>
    </source>
</evidence>
<sequence length="330" mass="36542">MLLKKLSISLITVVSLLLPSFQVFGADVILGGQSIGIELDYEGVMITGTYEISIDNHTYDPASDGYMTGDLITHVNHQKVESISELMQAVKTNVESNQDIILTLKRDQQTIEKGLKFQTKDNQFTTGLYVQDGLTGIGTMTYYNPENHHFGALGHMMYDTSLSSQMVIKNGTIYNSYVKKIKPSQNGNPGEKIADIGSIEIGTLFDNNNYGIYGQYTDITEQLQTISTASMDEVELGEAYFLTVLDGHQVSRCSIRITNLKKQNEPAVKGITFEITDKKVLSLTNGIVQGMSGSPIIQNNKLVGCVTHVDMNNVHQGYGLYIDWMLKNDK</sequence>
<feature type="chain" id="PRO_5045622046" description="Peptidase S55 domain-containing protein" evidence="1">
    <location>
        <begin position="26"/>
        <end position="330"/>
    </location>
</feature>
<name>A0ABY5I205_9FIRM</name>
<protein>
    <recommendedName>
        <fullName evidence="2">Peptidase S55 domain-containing protein</fullName>
    </recommendedName>
</protein>
<dbReference type="RefSeq" id="WP_290139309.1">
    <property type="nucleotide sequence ID" value="NZ_CP101620.1"/>
</dbReference>
<dbReference type="PROSITE" id="PS51494">
    <property type="entry name" value="SPOIVB"/>
    <property type="match status" value="1"/>
</dbReference>
<dbReference type="SUPFAM" id="SSF50156">
    <property type="entry name" value="PDZ domain-like"/>
    <property type="match status" value="1"/>
</dbReference>
<dbReference type="EMBL" id="CP101620">
    <property type="protein sequence ID" value="UTY38748.1"/>
    <property type="molecule type" value="Genomic_DNA"/>
</dbReference>
<keyword evidence="4" id="KW-1185">Reference proteome</keyword>
<feature type="signal peptide" evidence="1">
    <location>
        <begin position="1"/>
        <end position="25"/>
    </location>
</feature>
<dbReference type="InterPro" id="IPR009003">
    <property type="entry name" value="Peptidase_S1_PA"/>
</dbReference>
<reference evidence="3" key="1">
    <citation type="submission" date="2022-07" db="EMBL/GenBank/DDBJ databases">
        <title>Faecal culturing of patients with breast cancer.</title>
        <authorList>
            <person name="Teng N.M.Y."/>
            <person name="Kiu R."/>
            <person name="Evans R."/>
            <person name="Baker D.J."/>
            <person name="Zenner C."/>
            <person name="Robinson S.D."/>
            <person name="Hall L.J."/>
        </authorList>
    </citation>
    <scope>NUCLEOTIDE SEQUENCE</scope>
    <source>
        <strain evidence="3">LH1062</strain>
    </source>
</reference>
<feature type="domain" description="Peptidase S55" evidence="2">
    <location>
        <begin position="107"/>
        <end position="330"/>
    </location>
</feature>
<dbReference type="SUPFAM" id="SSF50494">
    <property type="entry name" value="Trypsin-like serine proteases"/>
    <property type="match status" value="1"/>
</dbReference>
<keyword evidence="1" id="KW-0732">Signal</keyword>
<dbReference type="InterPro" id="IPR036034">
    <property type="entry name" value="PDZ_sf"/>
</dbReference>
<evidence type="ECO:0000259" key="2">
    <source>
        <dbReference type="PROSITE" id="PS51494"/>
    </source>
</evidence>
<organism evidence="3 4">
    <name type="scientific">Allocoprobacillus halotolerans</name>
    <dbReference type="NCBI Taxonomy" id="2944914"/>
    <lineage>
        <taxon>Bacteria</taxon>
        <taxon>Bacillati</taxon>
        <taxon>Bacillota</taxon>
        <taxon>Erysipelotrichia</taxon>
        <taxon>Erysipelotrichales</taxon>
        <taxon>Erysipelotrichaceae</taxon>
        <taxon>Allocoprobacillus</taxon>
    </lineage>
</organism>
<proteinExistence type="predicted"/>
<accession>A0ABY5I205</accession>
<gene>
    <name evidence="3" type="ORF">NMU03_14250</name>
</gene>
<evidence type="ECO:0000313" key="4">
    <source>
        <dbReference type="Proteomes" id="UP001060112"/>
    </source>
</evidence>
<dbReference type="InterPro" id="IPR008763">
    <property type="entry name" value="Peptidase_S55"/>
</dbReference>
<dbReference type="Pfam" id="PF05580">
    <property type="entry name" value="Peptidase_S55"/>
    <property type="match status" value="1"/>
</dbReference>
<dbReference type="Gene3D" id="2.30.42.10">
    <property type="match status" value="1"/>
</dbReference>
<dbReference type="Proteomes" id="UP001060112">
    <property type="component" value="Chromosome"/>
</dbReference>
<evidence type="ECO:0000256" key="1">
    <source>
        <dbReference type="SAM" id="SignalP"/>
    </source>
</evidence>